<dbReference type="Proteomes" id="UP001590951">
    <property type="component" value="Unassembled WGS sequence"/>
</dbReference>
<keyword evidence="2" id="KW-1185">Reference proteome</keyword>
<proteinExistence type="predicted"/>
<evidence type="ECO:0000313" key="1">
    <source>
        <dbReference type="EMBL" id="KAL2047457.1"/>
    </source>
</evidence>
<comment type="caution">
    <text evidence="1">The sequence shown here is derived from an EMBL/GenBank/DDBJ whole genome shotgun (WGS) entry which is preliminary data.</text>
</comment>
<name>A0ABR4ANY7_9LECA</name>
<protein>
    <submittedName>
        <fullName evidence="1">Uncharacterized protein</fullName>
    </submittedName>
</protein>
<evidence type="ECO:0000313" key="2">
    <source>
        <dbReference type="Proteomes" id="UP001590951"/>
    </source>
</evidence>
<reference evidence="1 2" key="1">
    <citation type="submission" date="2024-09" db="EMBL/GenBank/DDBJ databases">
        <title>Rethinking Asexuality: The Enigmatic Case of Functional Sexual Genes in Lepraria (Stereocaulaceae).</title>
        <authorList>
            <person name="Doellman M."/>
            <person name="Sun Y."/>
            <person name="Barcenas-Pena A."/>
            <person name="Lumbsch H.T."/>
            <person name="Grewe F."/>
        </authorList>
    </citation>
    <scope>NUCLEOTIDE SEQUENCE [LARGE SCALE GENOMIC DNA]</scope>
    <source>
        <strain evidence="1 2">Grewe 0041</strain>
    </source>
</reference>
<gene>
    <name evidence="1" type="ORF">ABVK25_011484</name>
</gene>
<organism evidence="1 2">
    <name type="scientific">Lepraria finkii</name>
    <dbReference type="NCBI Taxonomy" id="1340010"/>
    <lineage>
        <taxon>Eukaryota</taxon>
        <taxon>Fungi</taxon>
        <taxon>Dikarya</taxon>
        <taxon>Ascomycota</taxon>
        <taxon>Pezizomycotina</taxon>
        <taxon>Lecanoromycetes</taxon>
        <taxon>OSLEUM clade</taxon>
        <taxon>Lecanoromycetidae</taxon>
        <taxon>Lecanorales</taxon>
        <taxon>Lecanorineae</taxon>
        <taxon>Stereocaulaceae</taxon>
        <taxon>Lepraria</taxon>
    </lineage>
</organism>
<accession>A0ABR4ANY7</accession>
<sequence length="108" mass="12162">MAFRGTKSEGETLIETNLGYVIDLTGHIFSCLHCYIKSSISLRFYHQSASLSIDVRLCFLAIRVRRPSDHTSGFATSQCSADIIIFRLLYIGNYIGNISSTRMPRHEA</sequence>
<dbReference type="EMBL" id="JBHFEH010000100">
    <property type="protein sequence ID" value="KAL2047457.1"/>
    <property type="molecule type" value="Genomic_DNA"/>
</dbReference>